<comment type="subcellular location">
    <subcellularLocation>
        <location evidence="1">Membrane</location>
        <topology evidence="1">Single-pass membrane protein</topology>
    </subcellularLocation>
</comment>
<dbReference type="InterPro" id="IPR011009">
    <property type="entry name" value="Kinase-like_dom_sf"/>
</dbReference>
<gene>
    <name evidence="6" type="ORF">ODALV1_LOCUS7223</name>
</gene>
<keyword evidence="7" id="KW-1185">Reference proteome</keyword>
<accession>A0ABP1QB25</accession>
<keyword evidence="3" id="KW-0175">Coiled coil</keyword>
<feature type="compositionally biased region" description="Polar residues" evidence="4">
    <location>
        <begin position="663"/>
        <end position="673"/>
    </location>
</feature>
<feature type="region of interest" description="Disordered" evidence="4">
    <location>
        <begin position="107"/>
        <end position="201"/>
    </location>
</feature>
<dbReference type="EMBL" id="CAXLJM020000023">
    <property type="protein sequence ID" value="CAL8088981.1"/>
    <property type="molecule type" value="Genomic_DNA"/>
</dbReference>
<evidence type="ECO:0000256" key="1">
    <source>
        <dbReference type="ARBA" id="ARBA00004167"/>
    </source>
</evidence>
<dbReference type="Pfam" id="PF07714">
    <property type="entry name" value="PK_Tyr_Ser-Thr"/>
    <property type="match status" value="1"/>
</dbReference>
<feature type="compositionally biased region" description="Basic and acidic residues" evidence="4">
    <location>
        <begin position="602"/>
        <end position="626"/>
    </location>
</feature>
<feature type="compositionally biased region" description="Basic and acidic residues" evidence="4">
    <location>
        <begin position="107"/>
        <end position="120"/>
    </location>
</feature>
<dbReference type="Gene3D" id="1.10.510.10">
    <property type="entry name" value="Transferase(Phosphotransferase) domain 1"/>
    <property type="match status" value="1"/>
</dbReference>
<feature type="coiled-coil region" evidence="3">
    <location>
        <begin position="733"/>
        <end position="776"/>
    </location>
</feature>
<feature type="compositionally biased region" description="Basic and acidic residues" evidence="4">
    <location>
        <begin position="830"/>
        <end position="839"/>
    </location>
</feature>
<name>A0ABP1QB25_9HEXA</name>
<dbReference type="InterPro" id="IPR017441">
    <property type="entry name" value="Protein_kinase_ATP_BS"/>
</dbReference>
<feature type="compositionally biased region" description="Basic and acidic residues" evidence="4">
    <location>
        <begin position="489"/>
        <end position="499"/>
    </location>
</feature>
<reference evidence="6 7" key="1">
    <citation type="submission" date="2024-08" db="EMBL/GenBank/DDBJ databases">
        <authorList>
            <person name="Cucini C."/>
            <person name="Frati F."/>
        </authorList>
    </citation>
    <scope>NUCLEOTIDE SEQUENCE [LARGE SCALE GENOMIC DNA]</scope>
</reference>
<evidence type="ECO:0000256" key="2">
    <source>
        <dbReference type="PROSITE-ProRule" id="PRU10141"/>
    </source>
</evidence>
<feature type="compositionally biased region" description="Basic and acidic residues" evidence="4">
    <location>
        <begin position="551"/>
        <end position="563"/>
    </location>
</feature>
<feature type="binding site" evidence="2">
    <location>
        <position position="245"/>
    </location>
    <ligand>
        <name>ATP</name>
        <dbReference type="ChEBI" id="CHEBI:30616"/>
    </ligand>
</feature>
<evidence type="ECO:0000313" key="6">
    <source>
        <dbReference type="EMBL" id="CAL8088981.1"/>
    </source>
</evidence>
<protein>
    <recommendedName>
        <fullName evidence="5">Protein kinase domain-containing protein</fullName>
    </recommendedName>
</protein>
<organism evidence="6 7">
    <name type="scientific">Orchesella dallaii</name>
    <dbReference type="NCBI Taxonomy" id="48710"/>
    <lineage>
        <taxon>Eukaryota</taxon>
        <taxon>Metazoa</taxon>
        <taxon>Ecdysozoa</taxon>
        <taxon>Arthropoda</taxon>
        <taxon>Hexapoda</taxon>
        <taxon>Collembola</taxon>
        <taxon>Entomobryomorpha</taxon>
        <taxon>Entomobryoidea</taxon>
        <taxon>Orchesellidae</taxon>
        <taxon>Orchesellinae</taxon>
        <taxon>Orchesella</taxon>
    </lineage>
</organism>
<evidence type="ECO:0000313" key="7">
    <source>
        <dbReference type="Proteomes" id="UP001642540"/>
    </source>
</evidence>
<feature type="compositionally biased region" description="Acidic residues" evidence="4">
    <location>
        <begin position="145"/>
        <end position="185"/>
    </location>
</feature>
<dbReference type="Proteomes" id="UP001642540">
    <property type="component" value="Unassembled WGS sequence"/>
</dbReference>
<feature type="compositionally biased region" description="Polar residues" evidence="4">
    <location>
        <begin position="786"/>
        <end position="797"/>
    </location>
</feature>
<dbReference type="InterPro" id="IPR000719">
    <property type="entry name" value="Prot_kinase_dom"/>
</dbReference>
<dbReference type="PANTHER" id="PTHR24416:SF611">
    <property type="entry name" value="TYROSINE-PROTEIN KINASE TRANSMEMBRANE RECEPTOR ROR"/>
    <property type="match status" value="1"/>
</dbReference>
<dbReference type="PROSITE" id="PS00107">
    <property type="entry name" value="PROTEIN_KINASE_ATP"/>
    <property type="match status" value="1"/>
</dbReference>
<feature type="domain" description="Protein kinase" evidence="5">
    <location>
        <begin position="211"/>
        <end position="482"/>
    </location>
</feature>
<evidence type="ECO:0000259" key="5">
    <source>
        <dbReference type="PROSITE" id="PS50011"/>
    </source>
</evidence>
<keyword evidence="2" id="KW-0067">ATP-binding</keyword>
<dbReference type="PANTHER" id="PTHR24416">
    <property type="entry name" value="TYROSINE-PROTEIN KINASE RECEPTOR"/>
    <property type="match status" value="1"/>
</dbReference>
<feature type="region of interest" description="Disordered" evidence="4">
    <location>
        <begin position="776"/>
        <end position="839"/>
    </location>
</feature>
<feature type="compositionally biased region" description="Pro residues" evidence="4">
    <location>
        <begin position="689"/>
        <end position="700"/>
    </location>
</feature>
<evidence type="ECO:0000256" key="4">
    <source>
        <dbReference type="SAM" id="MobiDB-lite"/>
    </source>
</evidence>
<dbReference type="SUPFAM" id="SSF56112">
    <property type="entry name" value="Protein kinase-like (PK-like)"/>
    <property type="match status" value="1"/>
</dbReference>
<comment type="caution">
    <text evidence="6">The sequence shown here is derived from an EMBL/GenBank/DDBJ whole genome shotgun (WGS) entry which is preliminary data.</text>
</comment>
<feature type="compositionally biased region" description="Polar residues" evidence="4">
    <location>
        <begin position="627"/>
        <end position="640"/>
    </location>
</feature>
<evidence type="ECO:0000256" key="3">
    <source>
        <dbReference type="SAM" id="Coils"/>
    </source>
</evidence>
<keyword evidence="2" id="KW-0547">Nucleotide-binding</keyword>
<feature type="region of interest" description="Disordered" evidence="4">
    <location>
        <begin position="483"/>
        <end position="732"/>
    </location>
</feature>
<sequence>MINRKHTLFIVQQQPQSESITLEIAMGNESSKETAKSSSVSTSTTVVPVTESIRESAMIPTKKGSLTSGTTSIVVQVVHQNEHGATTDDVGSSGKYGKDKFLEARSRFEGTVGESKEKAGKARAPKVPIENTTLQKAQVVKDDYSYETDQLEGNGEEDSNLNDNEEFEDQDDRDSDSDSKDEDDAASSVGGEEGEERRRPVSFKVFDSSDLRCVEHVGDGGFGRVVLGNLHGTRVAVKIFHSPIKPEDFHSNVGALARLRHRNVASIMGIMTNVEMDGSEIVLNYFPEGNVVNFLKRRGSSHDYGLLRKLSLDIADGCEHLHKKNVVHGNLAGRNILVEKVVSAQKVYYNAKIADFGLIGFAECTGGNYFKVGSKGKMVPIRWAPKELVVDDETQTDFTFASDIWSFGVVLWEMWSKGNLPFGTSTTNLKVLQLLKDGYSPVTLHRPNGCPALMTEIMEDIFKVNPTERPDFSQIKQKLKNFRGNGSRKKIESKPDEAPLGKGLHGKLESDPLVQQQTALDKTQKKKQKKNRANNATDAIGENDAEINAKITDKGHGVSREDDVGSTESAKKSQAPAVRKPNPNFHPNPGKVGNDTPQPHPKKPEKGGNKHDETAGQRSQQYEKKSGSQGRPNTHQSRQFTRGGRQNLPDNRRGTNRSRSRNFQDPSVFNVNASFADPSVGGASSMVMPPAPPPYTPNPLPNHSSAFLPSPGGFSAPLEPNPLGRQHQGSEAVVKYDGQIKQLQGEIERLKTERDAQELQQKFEELTEVMRRMTAQKISSMGVGDANQQHQPPQNFDMSRGPRFNQHQPYGPKGRGRGNGRGRGGSRPPYQDKRPGNPY</sequence>
<dbReference type="InterPro" id="IPR050122">
    <property type="entry name" value="RTK"/>
</dbReference>
<dbReference type="PROSITE" id="PS50011">
    <property type="entry name" value="PROTEIN_KINASE_DOM"/>
    <property type="match status" value="1"/>
</dbReference>
<proteinExistence type="predicted"/>
<dbReference type="InterPro" id="IPR001245">
    <property type="entry name" value="Ser-Thr/Tyr_kinase_cat_dom"/>
</dbReference>